<keyword evidence="3" id="KW-0812">Transmembrane</keyword>
<dbReference type="AlphaFoldDB" id="A0A4R8VEY8"/>
<dbReference type="InterPro" id="IPR011701">
    <property type="entry name" value="MFS"/>
</dbReference>
<comment type="subcellular location">
    <subcellularLocation>
        <location evidence="1">Cell membrane</location>
        <topology evidence="1">Multi-pass membrane protein</topology>
    </subcellularLocation>
</comment>
<dbReference type="RefSeq" id="WP_104094519.1">
    <property type="nucleotide sequence ID" value="NZ_JACHBP010000001.1"/>
</dbReference>
<gene>
    <name evidence="7" type="ORF">E3N84_00190</name>
</gene>
<evidence type="ECO:0000259" key="6">
    <source>
        <dbReference type="PROSITE" id="PS50850"/>
    </source>
</evidence>
<evidence type="ECO:0000313" key="7">
    <source>
        <dbReference type="EMBL" id="TFB81395.1"/>
    </source>
</evidence>
<dbReference type="PROSITE" id="PS50850">
    <property type="entry name" value="MFS"/>
    <property type="match status" value="1"/>
</dbReference>
<organism evidence="7 8">
    <name type="scientific">Terrimesophilobacter mesophilus</name>
    <dbReference type="NCBI Taxonomy" id="433647"/>
    <lineage>
        <taxon>Bacteria</taxon>
        <taxon>Bacillati</taxon>
        <taxon>Actinomycetota</taxon>
        <taxon>Actinomycetes</taxon>
        <taxon>Micrococcales</taxon>
        <taxon>Microbacteriaceae</taxon>
        <taxon>Terrimesophilobacter</taxon>
    </lineage>
</organism>
<dbReference type="InterPro" id="IPR020846">
    <property type="entry name" value="MFS_dom"/>
</dbReference>
<dbReference type="CDD" id="cd06173">
    <property type="entry name" value="MFS_MefA_like"/>
    <property type="match status" value="1"/>
</dbReference>
<evidence type="ECO:0000256" key="5">
    <source>
        <dbReference type="ARBA" id="ARBA00023136"/>
    </source>
</evidence>
<proteinExistence type="predicted"/>
<evidence type="ECO:0000256" key="2">
    <source>
        <dbReference type="ARBA" id="ARBA00022475"/>
    </source>
</evidence>
<evidence type="ECO:0000256" key="1">
    <source>
        <dbReference type="ARBA" id="ARBA00004651"/>
    </source>
</evidence>
<dbReference type="OrthoDB" id="145388at2"/>
<evidence type="ECO:0000313" key="8">
    <source>
        <dbReference type="Proteomes" id="UP000298488"/>
    </source>
</evidence>
<keyword evidence="2" id="KW-1003">Cell membrane</keyword>
<sequence length="454" mass="47036">MPSIPASDDTVPSPAISAETAAKVDSTDAPKLKHPLGPSLWHNRDYLLLMTGKTTQIVGSGFATFAVPLVAFALTGDVFLAGLISALGALGYLVATLPAGAIADRTDRRRLLILCSAIDLVLFASLVVAIAASALTPWHLTLVLFFASVVASFFGPAESGGIREVVRADQMGSAMAAMQGRQAVASLVSGPVGGILYSIGRIVPFLASTLGYVVVLVCTIFVKGPLNGDLTHTKGTSAWGSLVDGMKFVWSVPFLRAGIGIFALINLGFNGMMFALNLHLIQIHTEPFLIGLIDAAAGASMLIGAVVAGPLVKRFPAGKLAIVGILLAVVGGVAMALSTEYWEYLVWISVTLFLIPAVNSGLIGYASVITPSRLQGRMNAVLNLSGVAIAPIAPVAAGALLAGLTVNLAMGIMAIFFVVGAAAFSLYKPIRSIGKPDTWEADLVEWPVATVAES</sequence>
<accession>A0A4R8VEY8</accession>
<feature type="domain" description="Major facilitator superfamily (MFS) profile" evidence="6">
    <location>
        <begin position="45"/>
        <end position="432"/>
    </location>
</feature>
<dbReference type="SUPFAM" id="SSF103473">
    <property type="entry name" value="MFS general substrate transporter"/>
    <property type="match status" value="1"/>
</dbReference>
<dbReference type="InterPro" id="IPR036259">
    <property type="entry name" value="MFS_trans_sf"/>
</dbReference>
<dbReference type="Proteomes" id="UP000298488">
    <property type="component" value="Unassembled WGS sequence"/>
</dbReference>
<dbReference type="Pfam" id="PF07690">
    <property type="entry name" value="MFS_1"/>
    <property type="match status" value="1"/>
</dbReference>
<dbReference type="Gene3D" id="1.20.1250.20">
    <property type="entry name" value="MFS general substrate transporter like domains"/>
    <property type="match status" value="1"/>
</dbReference>
<keyword evidence="5" id="KW-0472">Membrane</keyword>
<keyword evidence="4" id="KW-1133">Transmembrane helix</keyword>
<evidence type="ECO:0000256" key="3">
    <source>
        <dbReference type="ARBA" id="ARBA00022692"/>
    </source>
</evidence>
<dbReference type="GO" id="GO:0005886">
    <property type="term" value="C:plasma membrane"/>
    <property type="evidence" value="ECO:0007669"/>
    <property type="project" value="UniProtKB-SubCell"/>
</dbReference>
<dbReference type="EMBL" id="SOFI01000001">
    <property type="protein sequence ID" value="TFB81395.1"/>
    <property type="molecule type" value="Genomic_DNA"/>
</dbReference>
<evidence type="ECO:0000256" key="4">
    <source>
        <dbReference type="ARBA" id="ARBA00022989"/>
    </source>
</evidence>
<comment type="caution">
    <text evidence="7">The sequence shown here is derived from an EMBL/GenBank/DDBJ whole genome shotgun (WGS) entry which is preliminary data.</text>
</comment>
<protein>
    <submittedName>
        <fullName evidence="7">MFS transporter</fullName>
    </submittedName>
</protein>
<dbReference type="PANTHER" id="PTHR23513">
    <property type="entry name" value="INTEGRAL MEMBRANE EFFLUX PROTEIN-RELATED"/>
    <property type="match status" value="1"/>
</dbReference>
<name>A0A4R8VEY8_9MICO</name>
<dbReference type="GO" id="GO:0022857">
    <property type="term" value="F:transmembrane transporter activity"/>
    <property type="evidence" value="ECO:0007669"/>
    <property type="project" value="InterPro"/>
</dbReference>
<keyword evidence="8" id="KW-1185">Reference proteome</keyword>
<dbReference type="PANTHER" id="PTHR23513:SF6">
    <property type="entry name" value="MAJOR FACILITATOR SUPERFAMILY ASSOCIATED DOMAIN-CONTAINING PROTEIN"/>
    <property type="match status" value="1"/>
</dbReference>
<reference evidence="7 8" key="1">
    <citation type="submission" date="2019-03" db="EMBL/GenBank/DDBJ databases">
        <title>Genomics of glacier-inhabiting Cryobacterium strains.</title>
        <authorList>
            <person name="Liu Q."/>
            <person name="Xin Y.-H."/>
        </authorList>
    </citation>
    <scope>NUCLEOTIDE SEQUENCE [LARGE SCALE GENOMIC DNA]</scope>
    <source>
        <strain evidence="7 8">CGMCC 1.10440</strain>
    </source>
</reference>